<sequence>MMYGYLHEVCQQQHLDRTHRLKRSLIHLEVKQQCTNTSGGYNTGRMAEAPAKCVPCEGGAIEAMTGEAVQSALSALPWWTLESGAGDRLSIVRAFQAKNFVEAMAFLNRVAQVAEAEGHHPDIHLTSYREVKIELYTHSVGGVTEDDLILARRIDTLPVVYSKSQRQALEELEQSRAQS</sequence>
<evidence type="ECO:0000256" key="3">
    <source>
        <dbReference type="ARBA" id="ARBA00013252"/>
    </source>
</evidence>
<dbReference type="Gene3D" id="3.30.1360.20">
    <property type="entry name" value="Transcriptional coactivator/pterin dehydratase"/>
    <property type="match status" value="1"/>
</dbReference>
<comment type="caution">
    <text evidence="6">The sequence shown here is derived from an EMBL/GenBank/DDBJ whole genome shotgun (WGS) entry which is preliminary data.</text>
</comment>
<evidence type="ECO:0000313" key="7">
    <source>
        <dbReference type="Proteomes" id="UP000664859"/>
    </source>
</evidence>
<protein>
    <recommendedName>
        <fullName evidence="3">4a-hydroxytetrahydrobiopterin dehydratase</fullName>
        <ecNumber evidence="3">4.2.1.96</ecNumber>
    </recommendedName>
    <alternativeName>
        <fullName evidence="5">4-alpha-hydroxy-tetrahydropterin dehydratase</fullName>
    </alternativeName>
</protein>
<name>A0A836CCJ6_9STRA</name>
<keyword evidence="7" id="KW-1185">Reference proteome</keyword>
<dbReference type="Pfam" id="PF01329">
    <property type="entry name" value="Pterin_4a"/>
    <property type="match status" value="1"/>
</dbReference>
<evidence type="ECO:0000313" key="6">
    <source>
        <dbReference type="EMBL" id="KAG5180744.1"/>
    </source>
</evidence>
<dbReference type="PANTHER" id="PTHR12599:SF0">
    <property type="entry name" value="PTERIN-4-ALPHA-CARBINOLAMINE DEHYDRATASE"/>
    <property type="match status" value="1"/>
</dbReference>
<evidence type="ECO:0000256" key="4">
    <source>
        <dbReference type="ARBA" id="ARBA00023239"/>
    </source>
</evidence>
<keyword evidence="4" id="KW-0456">Lyase</keyword>
<dbReference type="InterPro" id="IPR036428">
    <property type="entry name" value="PCD_sf"/>
</dbReference>
<dbReference type="OrthoDB" id="277398at2759"/>
<comment type="catalytic activity">
    <reaction evidence="1">
        <text>(4aS,6R)-4a-hydroxy-L-erythro-5,6,7,8-tetrahydrobiopterin = (6R)-L-erythro-6,7-dihydrobiopterin + H2O</text>
        <dbReference type="Rhea" id="RHEA:11920"/>
        <dbReference type="ChEBI" id="CHEBI:15377"/>
        <dbReference type="ChEBI" id="CHEBI:15642"/>
        <dbReference type="ChEBI" id="CHEBI:43120"/>
        <dbReference type="EC" id="4.2.1.96"/>
    </reaction>
</comment>
<dbReference type="EMBL" id="JAFCMP010000357">
    <property type="protein sequence ID" value="KAG5180744.1"/>
    <property type="molecule type" value="Genomic_DNA"/>
</dbReference>
<dbReference type="InterPro" id="IPR001533">
    <property type="entry name" value="Pterin_deHydtase"/>
</dbReference>
<reference evidence="6" key="1">
    <citation type="submission" date="2021-02" db="EMBL/GenBank/DDBJ databases">
        <title>First Annotated Genome of the Yellow-green Alga Tribonema minus.</title>
        <authorList>
            <person name="Mahan K.M."/>
        </authorList>
    </citation>
    <scope>NUCLEOTIDE SEQUENCE</scope>
    <source>
        <strain evidence="6">UTEX B ZZ1240</strain>
    </source>
</reference>
<dbReference type="AlphaFoldDB" id="A0A836CCJ6"/>
<dbReference type="SUPFAM" id="SSF55248">
    <property type="entry name" value="PCD-like"/>
    <property type="match status" value="1"/>
</dbReference>
<organism evidence="6 7">
    <name type="scientific">Tribonema minus</name>
    <dbReference type="NCBI Taxonomy" id="303371"/>
    <lineage>
        <taxon>Eukaryota</taxon>
        <taxon>Sar</taxon>
        <taxon>Stramenopiles</taxon>
        <taxon>Ochrophyta</taxon>
        <taxon>PX clade</taxon>
        <taxon>Xanthophyceae</taxon>
        <taxon>Tribonematales</taxon>
        <taxon>Tribonemataceae</taxon>
        <taxon>Tribonema</taxon>
    </lineage>
</organism>
<dbReference type="GO" id="GO:0006729">
    <property type="term" value="P:tetrahydrobiopterin biosynthetic process"/>
    <property type="evidence" value="ECO:0007669"/>
    <property type="project" value="InterPro"/>
</dbReference>
<dbReference type="NCBIfam" id="NF002017">
    <property type="entry name" value="PRK00823.1-2"/>
    <property type="match status" value="1"/>
</dbReference>
<dbReference type="Proteomes" id="UP000664859">
    <property type="component" value="Unassembled WGS sequence"/>
</dbReference>
<accession>A0A836CCJ6</accession>
<evidence type="ECO:0000256" key="2">
    <source>
        <dbReference type="ARBA" id="ARBA00006472"/>
    </source>
</evidence>
<dbReference type="GO" id="GO:0008124">
    <property type="term" value="F:4-alpha-hydroxytetrahydrobiopterin dehydratase activity"/>
    <property type="evidence" value="ECO:0007669"/>
    <property type="project" value="UniProtKB-EC"/>
</dbReference>
<evidence type="ECO:0000256" key="1">
    <source>
        <dbReference type="ARBA" id="ARBA00001554"/>
    </source>
</evidence>
<comment type="similarity">
    <text evidence="2">Belongs to the pterin-4-alpha-carbinolamine dehydratase family.</text>
</comment>
<dbReference type="PANTHER" id="PTHR12599">
    <property type="entry name" value="PTERIN-4-ALPHA-CARBINOLAMINE DEHYDRATASE"/>
    <property type="match status" value="1"/>
</dbReference>
<evidence type="ECO:0000256" key="5">
    <source>
        <dbReference type="ARBA" id="ARBA00030497"/>
    </source>
</evidence>
<proteinExistence type="inferred from homology"/>
<gene>
    <name evidence="6" type="ORF">JKP88DRAFT_322839</name>
</gene>
<dbReference type="CDD" id="cd00488">
    <property type="entry name" value="PCD_DCoH"/>
    <property type="match status" value="1"/>
</dbReference>
<dbReference type="EC" id="4.2.1.96" evidence="3"/>
<dbReference type="HAMAP" id="MF_00434">
    <property type="entry name" value="Pterin_4_alpha"/>
    <property type="match status" value="1"/>
</dbReference>